<dbReference type="GO" id="GO:0016020">
    <property type="term" value="C:membrane"/>
    <property type="evidence" value="ECO:0007669"/>
    <property type="project" value="TreeGrafter"/>
</dbReference>
<feature type="transmembrane region" description="Helical" evidence="2">
    <location>
        <begin position="68"/>
        <end position="87"/>
    </location>
</feature>
<dbReference type="Proteomes" id="UP000075920">
    <property type="component" value="Unassembled WGS sequence"/>
</dbReference>
<dbReference type="EnsemblMetazoa" id="AMIN007719-RA">
    <property type="protein sequence ID" value="AMIN007719-PA"/>
    <property type="gene ID" value="AMIN007719"/>
</dbReference>
<evidence type="ECO:0000313" key="3">
    <source>
        <dbReference type="EnsemblMetazoa" id="AMIN007719-PA"/>
    </source>
</evidence>
<reference evidence="3" key="2">
    <citation type="submission" date="2020-05" db="UniProtKB">
        <authorList>
            <consortium name="EnsemblMetazoa"/>
        </authorList>
    </citation>
    <scope>IDENTIFICATION</scope>
    <source>
        <strain evidence="3">MINIMUS1</strain>
    </source>
</reference>
<protein>
    <recommendedName>
        <fullName evidence="5">Transmembrane protein 209</fullName>
    </recommendedName>
</protein>
<dbReference type="AlphaFoldDB" id="A0A182WBJ0"/>
<organism evidence="3 4">
    <name type="scientific">Anopheles minimus</name>
    <dbReference type="NCBI Taxonomy" id="112268"/>
    <lineage>
        <taxon>Eukaryota</taxon>
        <taxon>Metazoa</taxon>
        <taxon>Ecdysozoa</taxon>
        <taxon>Arthropoda</taxon>
        <taxon>Hexapoda</taxon>
        <taxon>Insecta</taxon>
        <taxon>Pterygota</taxon>
        <taxon>Neoptera</taxon>
        <taxon>Endopterygota</taxon>
        <taxon>Diptera</taxon>
        <taxon>Nematocera</taxon>
        <taxon>Culicoidea</taxon>
        <taxon>Culicidae</taxon>
        <taxon>Anophelinae</taxon>
        <taxon>Anopheles</taxon>
    </lineage>
</organism>
<evidence type="ECO:0000313" key="4">
    <source>
        <dbReference type="Proteomes" id="UP000075920"/>
    </source>
</evidence>
<dbReference type="VEuPathDB" id="VectorBase:AMIN007719"/>
<dbReference type="PANTHER" id="PTHR21780:SF0">
    <property type="entry name" value="TRANSMEMBRANE PROTEIN 209"/>
    <property type="match status" value="1"/>
</dbReference>
<feature type="compositionally biased region" description="Polar residues" evidence="1">
    <location>
        <begin position="263"/>
        <end position="275"/>
    </location>
</feature>
<accession>A0A182WBJ0</accession>
<keyword evidence="2" id="KW-1133">Transmembrane helix</keyword>
<feature type="compositionally biased region" description="Basic and acidic residues" evidence="1">
    <location>
        <begin position="253"/>
        <end position="262"/>
    </location>
</feature>
<feature type="region of interest" description="Disordered" evidence="1">
    <location>
        <begin position="251"/>
        <end position="275"/>
    </location>
</feature>
<proteinExistence type="predicted"/>
<reference evidence="4" key="1">
    <citation type="submission" date="2013-03" db="EMBL/GenBank/DDBJ databases">
        <title>The Genome Sequence of Anopheles minimus MINIMUS1.</title>
        <authorList>
            <consortium name="The Broad Institute Genomics Platform"/>
            <person name="Neafsey D.E."/>
            <person name="Walton C."/>
            <person name="Walker B."/>
            <person name="Young S.K."/>
            <person name="Zeng Q."/>
            <person name="Gargeya S."/>
            <person name="Fitzgerald M."/>
            <person name="Haas B."/>
            <person name="Abouelleil A."/>
            <person name="Allen A.W."/>
            <person name="Alvarado L."/>
            <person name="Arachchi H.M."/>
            <person name="Berlin A.M."/>
            <person name="Chapman S.B."/>
            <person name="Gainer-Dewar J."/>
            <person name="Goldberg J."/>
            <person name="Griggs A."/>
            <person name="Gujja S."/>
            <person name="Hansen M."/>
            <person name="Howarth C."/>
            <person name="Imamovic A."/>
            <person name="Ireland A."/>
            <person name="Larimer J."/>
            <person name="McCowan C."/>
            <person name="Murphy C."/>
            <person name="Pearson M."/>
            <person name="Poon T.W."/>
            <person name="Priest M."/>
            <person name="Roberts A."/>
            <person name="Saif S."/>
            <person name="Shea T."/>
            <person name="Sisk P."/>
            <person name="Sykes S."/>
            <person name="Wortman J."/>
            <person name="Nusbaum C."/>
            <person name="Birren B."/>
        </authorList>
    </citation>
    <scope>NUCLEOTIDE SEQUENCE [LARGE SCALE GENOMIC DNA]</scope>
    <source>
        <strain evidence="4">MINIMUS1</strain>
    </source>
</reference>
<evidence type="ECO:0008006" key="5">
    <source>
        <dbReference type="Google" id="ProtNLM"/>
    </source>
</evidence>
<sequence>MKWFDVSKTSCRDPPACIFPVLFHIDSFTVVPKHFNSMSSNPGSPAQCSPIVNRTLELNLSRKRSRECLRWGTVHILLLSVVLFDISNKCSYSFSNLYYVEYVAAAMLACSMVYYYSCYFYYLFSTEPICGTEQQRRILKFDANDSSFITTPPQAKQSTSADNTPMDVSASLLRSFHETSISITSPRWVFSRGSPPMDPVRSPMAYDRNVSYEAPPNVSTGSMKFSPAPRRLGPPGDTIMDDLFTETYVQENPMDKSNRSQKEQVNNSDDSTNSSFGRYRFNDMSYLLKTSMYQLSSSVTPSKQLTKELETGPYNAFIDGSPEGLKKVSAAQLSTYVGNLRMWISLTILQRIEEEMNIVDQAFKSRGFADIQIGSIGLERLKKTAENQQLVSLYIPRLPLLIPFLEMSTNQEYLVQRIKDLSKGSCLADYRWNSGSTYKGISWDEHLPTDSAIIFHLFCTYLDSQLRPLPQPGGRPFYNRYVVVGDKKTTKETVAEVNTKNKAKCAILCSNPLKPKFNFVSDDKIHSCSYDRNNLFYVVIQFLMYMKTHHECSLEGINLGRSGINILCCIDD</sequence>
<dbReference type="InterPro" id="IPR019176">
    <property type="entry name" value="Cytochrome_B561-rel"/>
</dbReference>
<dbReference type="STRING" id="112268.A0A182WBJ0"/>
<keyword evidence="2" id="KW-0812">Transmembrane</keyword>
<evidence type="ECO:0000256" key="1">
    <source>
        <dbReference type="SAM" id="MobiDB-lite"/>
    </source>
</evidence>
<keyword evidence="2" id="KW-0472">Membrane</keyword>
<name>A0A182WBJ0_9DIPT</name>
<dbReference type="PANTHER" id="PTHR21780">
    <property type="entry name" value="TRANSMEMBRANE PROTEIN 209"/>
    <property type="match status" value="1"/>
</dbReference>
<dbReference type="Pfam" id="PF09786">
    <property type="entry name" value="CytochromB561_N"/>
    <property type="match status" value="1"/>
</dbReference>
<keyword evidence="4" id="KW-1185">Reference proteome</keyword>
<feature type="region of interest" description="Disordered" evidence="1">
    <location>
        <begin position="217"/>
        <end position="236"/>
    </location>
</feature>
<feature type="transmembrane region" description="Helical" evidence="2">
    <location>
        <begin position="99"/>
        <end position="124"/>
    </location>
</feature>
<evidence type="ECO:0000256" key="2">
    <source>
        <dbReference type="SAM" id="Phobius"/>
    </source>
</evidence>